<evidence type="ECO:0000256" key="9">
    <source>
        <dbReference type="ARBA" id="ARBA00029741"/>
    </source>
</evidence>
<evidence type="ECO:0000313" key="13">
    <source>
        <dbReference type="Proteomes" id="UP000887574"/>
    </source>
</evidence>
<evidence type="ECO:0000256" key="10">
    <source>
        <dbReference type="ARBA" id="ARBA00030762"/>
    </source>
</evidence>
<dbReference type="Pfam" id="PF20512">
    <property type="entry name" value="PMI_typeI_hel"/>
    <property type="match status" value="1"/>
</dbReference>
<evidence type="ECO:0000256" key="5">
    <source>
        <dbReference type="ARBA" id="ARBA00011956"/>
    </source>
</evidence>
<evidence type="ECO:0000256" key="8">
    <source>
        <dbReference type="ARBA" id="ARBA00023235"/>
    </source>
</evidence>
<dbReference type="PROSITE" id="PS00966">
    <property type="entry name" value="PMI_I_2"/>
    <property type="match status" value="1"/>
</dbReference>
<dbReference type="EC" id="5.3.1.8" evidence="5"/>
<feature type="domain" description="Phosphomannose isomerase type I helical insertion" evidence="12">
    <location>
        <begin position="94"/>
        <end position="177"/>
    </location>
</feature>
<dbReference type="CDD" id="cd07011">
    <property type="entry name" value="cupin_PMI_type_I_N"/>
    <property type="match status" value="1"/>
</dbReference>
<protein>
    <recommendedName>
        <fullName evidence="5">mannose-6-phosphate isomerase</fullName>
        <ecNumber evidence="5">5.3.1.8</ecNumber>
    </recommendedName>
    <alternativeName>
        <fullName evidence="9">Phosphohexomutase</fullName>
    </alternativeName>
    <alternativeName>
        <fullName evidence="10">Phosphomannose isomerase</fullName>
    </alternativeName>
</protein>
<dbReference type="PANTHER" id="PTHR10309">
    <property type="entry name" value="MANNOSE-6-PHOSPHATE ISOMERASE"/>
    <property type="match status" value="1"/>
</dbReference>
<dbReference type="Proteomes" id="UP000887574">
    <property type="component" value="Unplaced"/>
</dbReference>
<evidence type="ECO:0000259" key="12">
    <source>
        <dbReference type="Pfam" id="PF20512"/>
    </source>
</evidence>
<dbReference type="InterPro" id="IPR046457">
    <property type="entry name" value="PMI_typeI_cat"/>
</dbReference>
<dbReference type="GO" id="GO:0005829">
    <property type="term" value="C:cytosol"/>
    <property type="evidence" value="ECO:0007669"/>
    <property type="project" value="TreeGrafter"/>
</dbReference>
<dbReference type="GO" id="GO:0008270">
    <property type="term" value="F:zinc ion binding"/>
    <property type="evidence" value="ECO:0007669"/>
    <property type="project" value="InterPro"/>
</dbReference>
<dbReference type="Pfam" id="PF20511">
    <property type="entry name" value="PMI_typeI_cat"/>
    <property type="match status" value="1"/>
</dbReference>
<comment type="catalytic activity">
    <reaction evidence="1">
        <text>D-mannose 6-phosphate = D-fructose 6-phosphate</text>
        <dbReference type="Rhea" id="RHEA:12356"/>
        <dbReference type="ChEBI" id="CHEBI:58735"/>
        <dbReference type="ChEBI" id="CHEBI:61527"/>
        <dbReference type="EC" id="5.3.1.8"/>
    </reaction>
</comment>
<comment type="similarity">
    <text evidence="4">Belongs to the mannose-6-phosphate isomerase type 1 family.</text>
</comment>
<evidence type="ECO:0000313" key="14">
    <source>
        <dbReference type="WBParaSite" id="jg25345"/>
    </source>
</evidence>
<proteinExistence type="inferred from homology"/>
<keyword evidence="8" id="KW-0413">Isomerase</keyword>
<dbReference type="InterPro" id="IPR014710">
    <property type="entry name" value="RmlC-like_jellyroll"/>
</dbReference>
<dbReference type="AlphaFoldDB" id="A0A915E0B2"/>
<dbReference type="NCBIfam" id="TIGR00218">
    <property type="entry name" value="manA"/>
    <property type="match status" value="1"/>
</dbReference>
<dbReference type="PANTHER" id="PTHR10309:SF0">
    <property type="entry name" value="MANNOSE-6-PHOSPHATE ISOMERASE"/>
    <property type="match status" value="1"/>
</dbReference>
<evidence type="ECO:0000256" key="6">
    <source>
        <dbReference type="ARBA" id="ARBA00022723"/>
    </source>
</evidence>
<evidence type="ECO:0000259" key="11">
    <source>
        <dbReference type="Pfam" id="PF20511"/>
    </source>
</evidence>
<dbReference type="InterPro" id="IPR001250">
    <property type="entry name" value="Man6P_Isoase-1"/>
</dbReference>
<keyword evidence="6" id="KW-0479">Metal-binding</keyword>
<dbReference type="Gene3D" id="2.60.120.10">
    <property type="entry name" value="Jelly Rolls"/>
    <property type="match status" value="1"/>
</dbReference>
<evidence type="ECO:0000256" key="2">
    <source>
        <dbReference type="ARBA" id="ARBA00001947"/>
    </source>
</evidence>
<dbReference type="InterPro" id="IPR011051">
    <property type="entry name" value="RmlC_Cupin_sf"/>
</dbReference>
<dbReference type="Gene3D" id="1.10.441.10">
    <property type="entry name" value="Phosphomannose Isomerase, domain 2"/>
    <property type="match status" value="1"/>
</dbReference>
<dbReference type="WBParaSite" id="jg25345">
    <property type="protein sequence ID" value="jg25345"/>
    <property type="gene ID" value="jg25345"/>
</dbReference>
<accession>A0A915E0B2</accession>
<comment type="cofactor">
    <cofactor evidence="2">
        <name>Zn(2+)</name>
        <dbReference type="ChEBI" id="CHEBI:29105"/>
    </cofactor>
</comment>
<reference evidence="14" key="1">
    <citation type="submission" date="2022-11" db="UniProtKB">
        <authorList>
            <consortium name="WormBaseParasite"/>
        </authorList>
    </citation>
    <scope>IDENTIFICATION</scope>
</reference>
<evidence type="ECO:0000256" key="4">
    <source>
        <dbReference type="ARBA" id="ARBA00010772"/>
    </source>
</evidence>
<keyword evidence="7" id="KW-0862">Zinc</keyword>
<dbReference type="GO" id="GO:0004476">
    <property type="term" value="F:mannose-6-phosphate isomerase activity"/>
    <property type="evidence" value="ECO:0007669"/>
    <property type="project" value="UniProtKB-EC"/>
</dbReference>
<evidence type="ECO:0000256" key="7">
    <source>
        <dbReference type="ARBA" id="ARBA00022833"/>
    </source>
</evidence>
<dbReference type="InterPro" id="IPR046458">
    <property type="entry name" value="PMI_typeI_hel"/>
</dbReference>
<dbReference type="GO" id="GO:0005975">
    <property type="term" value="P:carbohydrate metabolic process"/>
    <property type="evidence" value="ECO:0007669"/>
    <property type="project" value="InterPro"/>
</dbReference>
<keyword evidence="13" id="KW-1185">Reference proteome</keyword>
<dbReference type="PROSITE" id="PS00965">
    <property type="entry name" value="PMI_I_1"/>
    <property type="match status" value="1"/>
</dbReference>
<dbReference type="InterPro" id="IPR018050">
    <property type="entry name" value="Pmannose_isomerase-type1_CS"/>
</dbReference>
<name>A0A915E0B2_9BILA</name>
<organism evidence="13 14">
    <name type="scientific">Ditylenchus dipsaci</name>
    <dbReference type="NCBI Taxonomy" id="166011"/>
    <lineage>
        <taxon>Eukaryota</taxon>
        <taxon>Metazoa</taxon>
        <taxon>Ecdysozoa</taxon>
        <taxon>Nematoda</taxon>
        <taxon>Chromadorea</taxon>
        <taxon>Rhabditida</taxon>
        <taxon>Tylenchina</taxon>
        <taxon>Tylenchomorpha</taxon>
        <taxon>Sphaerularioidea</taxon>
        <taxon>Anguinidae</taxon>
        <taxon>Anguininae</taxon>
        <taxon>Ditylenchus</taxon>
    </lineage>
</organism>
<dbReference type="InterPro" id="IPR016305">
    <property type="entry name" value="Mannose-6-P_Isomerase"/>
</dbReference>
<comment type="pathway">
    <text evidence="3">Nucleotide-sugar biosynthesis; GDP-alpha-D-mannose biosynthesis; alpha-D-mannose 1-phosphate from D-fructose 6-phosphate: step 1/2.</text>
</comment>
<evidence type="ECO:0000256" key="1">
    <source>
        <dbReference type="ARBA" id="ARBA00000757"/>
    </source>
</evidence>
<dbReference type="GO" id="GO:0009298">
    <property type="term" value="P:GDP-mannose biosynthetic process"/>
    <property type="evidence" value="ECO:0007669"/>
    <property type="project" value="InterPro"/>
</dbReference>
<evidence type="ECO:0000256" key="3">
    <source>
        <dbReference type="ARBA" id="ARBA00004666"/>
    </source>
</evidence>
<sequence length="278" mass="31388">MEKLICAVQNYEWGKRGAQSVISKLNFVANVEDNKPYAEEQARELHAKDPKNYPDSNHKPELAIAISDFQLLCGFRQCHQILSNVKAHKELLELISEDDLANLASEHTSESEKNKHGLQAIFSTVWKAPQAQIARVIQEIVTRLSKTENPAPVDKLILQLNDQYPGGDVGVLAPFFLNYFTLSPGESVFVGPNEPHAYLFGDCIECMACSDNTIRAGLTPKYKDVDTLLVNIDDVLWNTLHLASLSLLFTKLVVKQVVWQNLDPARFFWLFRPKHDSK</sequence>
<dbReference type="SUPFAM" id="SSF51182">
    <property type="entry name" value="RmlC-like cupins"/>
    <property type="match status" value="1"/>
</dbReference>
<feature type="domain" description="Phosphomannose isomerase type I catalytic" evidence="11">
    <location>
        <begin position="40"/>
        <end position="77"/>
    </location>
</feature>